<sequence>MPTYDYACEENGRVVEVQHRMNEVITSWGELCERVGIDAGNTPKDTPVKKLATGGQVVRSSSLGDSAPACASGGCSRSCGL</sequence>
<evidence type="ECO:0008006" key="2">
    <source>
        <dbReference type="Google" id="ProtNLM"/>
    </source>
</evidence>
<name>A0A3B1BHQ9_9ZZZZ</name>
<accession>A0A3B1BHQ9</accession>
<protein>
    <recommendedName>
        <fullName evidence="2">Zinc ribbon domain-containing protein</fullName>
    </recommendedName>
</protein>
<evidence type="ECO:0000313" key="1">
    <source>
        <dbReference type="EMBL" id="VAX14011.1"/>
    </source>
</evidence>
<gene>
    <name evidence="1" type="ORF">MNBD_GAMMA24-1474</name>
</gene>
<organism evidence="1">
    <name type="scientific">hydrothermal vent metagenome</name>
    <dbReference type="NCBI Taxonomy" id="652676"/>
    <lineage>
        <taxon>unclassified sequences</taxon>
        <taxon>metagenomes</taxon>
        <taxon>ecological metagenomes</taxon>
    </lineage>
</organism>
<dbReference type="EMBL" id="UOFZ01000150">
    <property type="protein sequence ID" value="VAX14011.1"/>
    <property type="molecule type" value="Genomic_DNA"/>
</dbReference>
<dbReference type="AlphaFoldDB" id="A0A3B1BHQ9"/>
<reference evidence="1" key="1">
    <citation type="submission" date="2018-06" db="EMBL/GenBank/DDBJ databases">
        <authorList>
            <person name="Zhirakovskaya E."/>
        </authorList>
    </citation>
    <scope>NUCLEOTIDE SEQUENCE</scope>
</reference>
<proteinExistence type="predicted"/>